<name>A0AA39GFC5_SARSR</name>
<reference evidence="1" key="1">
    <citation type="submission" date="2022-10" db="EMBL/GenBank/DDBJ databases">
        <title>Determination and structural analysis of whole genome sequence of Sarocladium strictum F4-1.</title>
        <authorList>
            <person name="Hu L."/>
            <person name="Jiang Y."/>
        </authorList>
    </citation>
    <scope>NUCLEOTIDE SEQUENCE</scope>
    <source>
        <strain evidence="1">F4-1</strain>
    </source>
</reference>
<evidence type="ECO:0000313" key="2">
    <source>
        <dbReference type="Proteomes" id="UP001175261"/>
    </source>
</evidence>
<sequence>MSHTDSQPPPPAKAAAAPSSLPWLEYLDQCIKEEKEDYFGDAPPFEIVRDLMLAPAEDGNAVTKAVQRFHESHLERFSGERFRIPKPPEYGTGHYLNSFAMTVFETAHYLLFTDPKHDRLADFLIAIKESAAPQFDPEDPKFIYTGWGLEAAAAESWNGCQTRATTKDGENYTVTQQANRWLSVAALIAKLFKGGLLDKDGPLWTAGDLKDALETSIKGDIATNTGRQAQILAAANHILIAGEELAREVKTPSRKWVFELSREKWRSWADKLKEKADAAPEDAPWELKRRTRAAYDKMVELLPDAFETT</sequence>
<accession>A0AA39GFC5</accession>
<gene>
    <name evidence="1" type="ORF">NLU13_6840</name>
</gene>
<protein>
    <submittedName>
        <fullName evidence="1">Uncharacterized protein</fullName>
    </submittedName>
</protein>
<evidence type="ECO:0000313" key="1">
    <source>
        <dbReference type="EMBL" id="KAK0385663.1"/>
    </source>
</evidence>
<keyword evidence="2" id="KW-1185">Reference proteome</keyword>
<dbReference type="Pfam" id="PF12311">
    <property type="entry name" value="DUF3632"/>
    <property type="match status" value="1"/>
</dbReference>
<dbReference type="AlphaFoldDB" id="A0AA39GFC5"/>
<organism evidence="1 2">
    <name type="scientific">Sarocladium strictum</name>
    <name type="common">Black bundle disease fungus</name>
    <name type="synonym">Acremonium strictum</name>
    <dbReference type="NCBI Taxonomy" id="5046"/>
    <lineage>
        <taxon>Eukaryota</taxon>
        <taxon>Fungi</taxon>
        <taxon>Dikarya</taxon>
        <taxon>Ascomycota</taxon>
        <taxon>Pezizomycotina</taxon>
        <taxon>Sordariomycetes</taxon>
        <taxon>Hypocreomycetidae</taxon>
        <taxon>Hypocreales</taxon>
        <taxon>Sarocladiaceae</taxon>
        <taxon>Sarocladium</taxon>
    </lineage>
</organism>
<dbReference type="Proteomes" id="UP001175261">
    <property type="component" value="Unassembled WGS sequence"/>
</dbReference>
<comment type="caution">
    <text evidence="1">The sequence shown here is derived from an EMBL/GenBank/DDBJ whole genome shotgun (WGS) entry which is preliminary data.</text>
</comment>
<dbReference type="EMBL" id="JAPDFR010000006">
    <property type="protein sequence ID" value="KAK0385663.1"/>
    <property type="molecule type" value="Genomic_DNA"/>
</dbReference>
<dbReference type="InterPro" id="IPR022085">
    <property type="entry name" value="OpdG"/>
</dbReference>
<proteinExistence type="predicted"/>